<dbReference type="EC" id="2.7.7.18" evidence="11"/>
<evidence type="ECO:0000256" key="7">
    <source>
        <dbReference type="ARBA" id="ARBA00022741"/>
    </source>
</evidence>
<keyword evidence="7 11" id="KW-0547">Nucleotide-binding</keyword>
<dbReference type="Gene3D" id="3.40.50.620">
    <property type="entry name" value="HUPs"/>
    <property type="match status" value="1"/>
</dbReference>
<dbReference type="HAMAP" id="MF_00244">
    <property type="entry name" value="NaMN_adenylyltr"/>
    <property type="match status" value="1"/>
</dbReference>
<evidence type="ECO:0000256" key="10">
    <source>
        <dbReference type="ARBA" id="ARBA00048721"/>
    </source>
</evidence>
<evidence type="ECO:0000259" key="12">
    <source>
        <dbReference type="Pfam" id="PF01467"/>
    </source>
</evidence>
<dbReference type="GO" id="GO:0004515">
    <property type="term" value="F:nicotinate-nucleotide adenylyltransferase activity"/>
    <property type="evidence" value="ECO:0007669"/>
    <property type="project" value="UniProtKB-UniRule"/>
</dbReference>
<evidence type="ECO:0000256" key="2">
    <source>
        <dbReference type="ARBA" id="ARBA00005019"/>
    </source>
</evidence>
<keyword evidence="4 11" id="KW-0662">Pyridine nucleotide biosynthesis</keyword>
<dbReference type="SUPFAM" id="SSF52374">
    <property type="entry name" value="Nucleotidylyl transferase"/>
    <property type="match status" value="1"/>
</dbReference>
<evidence type="ECO:0000256" key="4">
    <source>
        <dbReference type="ARBA" id="ARBA00022642"/>
    </source>
</evidence>
<evidence type="ECO:0000313" key="13">
    <source>
        <dbReference type="EMBL" id="ALE52008.1"/>
    </source>
</evidence>
<dbReference type="KEGG" id="tho:SP60_01375"/>
<evidence type="ECO:0000313" key="14">
    <source>
        <dbReference type="Proteomes" id="UP000058020"/>
    </source>
</evidence>
<dbReference type="InterPro" id="IPR014729">
    <property type="entry name" value="Rossmann-like_a/b/a_fold"/>
</dbReference>
<dbReference type="STRING" id="1705394.SP60_01375"/>
<evidence type="ECO:0000256" key="9">
    <source>
        <dbReference type="ARBA" id="ARBA00023027"/>
    </source>
</evidence>
<dbReference type="OrthoDB" id="5295945at2"/>
<keyword evidence="6 11" id="KW-0548">Nucleotidyltransferase</keyword>
<dbReference type="AlphaFoldDB" id="A0A0M4NG78"/>
<evidence type="ECO:0000256" key="11">
    <source>
        <dbReference type="HAMAP-Rule" id="MF_00244"/>
    </source>
</evidence>
<dbReference type="InterPro" id="IPR004821">
    <property type="entry name" value="Cyt_trans-like"/>
</dbReference>
<accession>A0A0M4NG78</accession>
<comment type="similarity">
    <text evidence="3 11">Belongs to the NadD family.</text>
</comment>
<dbReference type="Proteomes" id="UP000058020">
    <property type="component" value="Chromosome"/>
</dbReference>
<dbReference type="PANTHER" id="PTHR39321:SF3">
    <property type="entry name" value="PHOSPHOPANTETHEINE ADENYLYLTRANSFERASE"/>
    <property type="match status" value="1"/>
</dbReference>
<comment type="function">
    <text evidence="1 11">Catalyzes the reversible adenylation of nicotinate mononucleotide (NaMN) to nicotinic acid adenine dinucleotide (NaAD).</text>
</comment>
<dbReference type="EMBL" id="CP010552">
    <property type="protein sequence ID" value="ALE52008.1"/>
    <property type="molecule type" value="Genomic_DNA"/>
</dbReference>
<protein>
    <recommendedName>
        <fullName evidence="11">Probable nicotinate-nucleotide adenylyltransferase</fullName>
        <ecNumber evidence="11">2.7.7.18</ecNumber>
    </recommendedName>
    <alternativeName>
        <fullName evidence="11">Deamido-NAD(+) diphosphorylase</fullName>
    </alternativeName>
    <alternativeName>
        <fullName evidence="11">Deamido-NAD(+) pyrophosphorylase</fullName>
    </alternativeName>
    <alternativeName>
        <fullName evidence="11">Nicotinate mononucleotide adenylyltransferase</fullName>
        <shortName evidence="11">NaMN adenylyltransferase</shortName>
    </alternativeName>
</protein>
<comment type="catalytic activity">
    <reaction evidence="10 11">
        <text>nicotinate beta-D-ribonucleotide + ATP + H(+) = deamido-NAD(+) + diphosphate</text>
        <dbReference type="Rhea" id="RHEA:22860"/>
        <dbReference type="ChEBI" id="CHEBI:15378"/>
        <dbReference type="ChEBI" id="CHEBI:30616"/>
        <dbReference type="ChEBI" id="CHEBI:33019"/>
        <dbReference type="ChEBI" id="CHEBI:57502"/>
        <dbReference type="ChEBI" id="CHEBI:58437"/>
        <dbReference type="EC" id="2.7.7.18"/>
    </reaction>
</comment>
<evidence type="ECO:0000256" key="1">
    <source>
        <dbReference type="ARBA" id="ARBA00002324"/>
    </source>
</evidence>
<gene>
    <name evidence="11" type="primary">nadD</name>
    <name evidence="13" type="ORF">SP60_01375</name>
</gene>
<evidence type="ECO:0000256" key="3">
    <source>
        <dbReference type="ARBA" id="ARBA00009014"/>
    </source>
</evidence>
<dbReference type="UniPathway" id="UPA00253">
    <property type="reaction ID" value="UER00332"/>
</dbReference>
<proteinExistence type="inferred from homology"/>
<dbReference type="CDD" id="cd02165">
    <property type="entry name" value="NMNAT"/>
    <property type="match status" value="1"/>
</dbReference>
<keyword evidence="9 11" id="KW-0520">NAD</keyword>
<reference evidence="13 14" key="1">
    <citation type="journal article" date="2015" name="Genome Announc.">
        <title>Genome Sequence of 'Candidatus Thioglobus autotrophica' Strain EF1, a Chemoautotroph from the SUP05 Clade of Marine Gammaproteobacteria.</title>
        <authorList>
            <person name="Shah V."/>
            <person name="Morris R.M."/>
        </authorList>
    </citation>
    <scope>NUCLEOTIDE SEQUENCE [LARGE SCALE GENOMIC DNA]</scope>
    <source>
        <strain evidence="13 14">EF1</strain>
    </source>
</reference>
<dbReference type="InterPro" id="IPR005248">
    <property type="entry name" value="NadD/NMNAT"/>
</dbReference>
<keyword evidence="8 11" id="KW-0067">ATP-binding</keyword>
<organism evidence="13 14">
    <name type="scientific">Candidatus Thioglobus autotrophicus</name>
    <dbReference type="NCBI Taxonomy" id="1705394"/>
    <lineage>
        <taxon>Bacteria</taxon>
        <taxon>Pseudomonadati</taxon>
        <taxon>Pseudomonadota</taxon>
        <taxon>Gammaproteobacteria</taxon>
        <taxon>Candidatus Pseudothioglobaceae</taxon>
        <taxon>Candidatus Thioglobus</taxon>
    </lineage>
</organism>
<evidence type="ECO:0000256" key="6">
    <source>
        <dbReference type="ARBA" id="ARBA00022695"/>
    </source>
</evidence>
<dbReference type="GO" id="GO:0005524">
    <property type="term" value="F:ATP binding"/>
    <property type="evidence" value="ECO:0007669"/>
    <property type="project" value="UniProtKB-KW"/>
</dbReference>
<keyword evidence="14" id="KW-1185">Reference proteome</keyword>
<evidence type="ECO:0000256" key="5">
    <source>
        <dbReference type="ARBA" id="ARBA00022679"/>
    </source>
</evidence>
<dbReference type="RefSeq" id="WP_053950936.1">
    <property type="nucleotide sequence ID" value="NZ_CP010552.1"/>
</dbReference>
<dbReference type="Pfam" id="PF01467">
    <property type="entry name" value="CTP_transf_like"/>
    <property type="match status" value="1"/>
</dbReference>
<dbReference type="NCBIfam" id="TIGR00482">
    <property type="entry name" value="nicotinate (nicotinamide) nucleotide adenylyltransferase"/>
    <property type="match status" value="1"/>
</dbReference>
<dbReference type="GO" id="GO:0009435">
    <property type="term" value="P:NAD+ biosynthetic process"/>
    <property type="evidence" value="ECO:0007669"/>
    <property type="project" value="UniProtKB-UniRule"/>
</dbReference>
<dbReference type="NCBIfam" id="TIGR00125">
    <property type="entry name" value="cyt_tran_rel"/>
    <property type="match status" value="1"/>
</dbReference>
<keyword evidence="5 11" id="KW-0808">Transferase</keyword>
<dbReference type="PANTHER" id="PTHR39321">
    <property type="entry name" value="NICOTINATE-NUCLEOTIDE ADENYLYLTRANSFERASE-RELATED"/>
    <property type="match status" value="1"/>
</dbReference>
<sequence>MIGFFGGSFDPVHFGHLKNAQQLKRTLNLSALFLMPCRAPVHKEALTFSTKQRLEMLELALHDFPSLGLDTREINRTSASYSIDSLKEISLEFPQESVCLIIGMDSFNQLSSWKEVQIFHQYCHLVVLARPGEKNNQNIGHFSRAKSPEELTRQKSGLIYFAQTDLLDISSSDIRGILFNASQEGKIPTQQSLDNLLPKRIINYLQIL</sequence>
<feature type="domain" description="Cytidyltransferase-like" evidence="12">
    <location>
        <begin position="4"/>
        <end position="176"/>
    </location>
</feature>
<evidence type="ECO:0000256" key="8">
    <source>
        <dbReference type="ARBA" id="ARBA00022840"/>
    </source>
</evidence>
<comment type="pathway">
    <text evidence="2 11">Cofactor biosynthesis; NAD(+) biosynthesis; deamido-NAD(+) from nicotinate D-ribonucleotide: step 1/1.</text>
</comment>
<name>A0A0M4NG78_9GAMM</name>